<dbReference type="GO" id="GO:0005923">
    <property type="term" value="C:bicellular tight junction"/>
    <property type="evidence" value="ECO:0007669"/>
    <property type="project" value="UniProtKB-SubCell"/>
</dbReference>
<dbReference type="Proteomes" id="UP000248483">
    <property type="component" value="Unplaced"/>
</dbReference>
<dbReference type="InterPro" id="IPR003902">
    <property type="entry name" value="Tscrpt_reg_GCM"/>
</dbReference>
<evidence type="ECO:0000256" key="4">
    <source>
        <dbReference type="ARBA" id="ARBA00022427"/>
    </source>
</evidence>
<feature type="transmembrane region" description="Helical" evidence="9">
    <location>
        <begin position="109"/>
        <end position="133"/>
    </location>
</feature>
<keyword evidence="6" id="KW-0965">Cell junction</keyword>
<dbReference type="KEGG" id="dle:111171362"/>
<dbReference type="PROSITE" id="PS50807">
    <property type="entry name" value="GCM"/>
    <property type="match status" value="1"/>
</dbReference>
<keyword evidence="11" id="KW-1185">Reference proteome</keyword>
<dbReference type="InterPro" id="IPR017974">
    <property type="entry name" value="Claudin_CS"/>
</dbReference>
<evidence type="ECO:0000256" key="6">
    <source>
        <dbReference type="ARBA" id="ARBA00022949"/>
    </source>
</evidence>
<dbReference type="PANTHER" id="PTHR31767:SF0">
    <property type="entry name" value="VOLTAGE-DEPENDENT CALCIUM CHANNEL GAMMA-LIKE SUBUNIT"/>
    <property type="match status" value="1"/>
</dbReference>
<keyword evidence="5 9" id="KW-0812">Transmembrane</keyword>
<keyword evidence="7 9" id="KW-1133">Transmembrane helix</keyword>
<dbReference type="AlphaFoldDB" id="A0A7F8KBU4"/>
<keyword evidence="8 9" id="KW-0472">Membrane</keyword>
<evidence type="ECO:0000256" key="5">
    <source>
        <dbReference type="ARBA" id="ARBA00022692"/>
    </source>
</evidence>
<dbReference type="GO" id="GO:0005244">
    <property type="term" value="F:voltage-gated monoatomic ion channel activity"/>
    <property type="evidence" value="ECO:0007669"/>
    <property type="project" value="InterPro"/>
</dbReference>
<evidence type="ECO:0000256" key="2">
    <source>
        <dbReference type="ARBA" id="ARBA00004435"/>
    </source>
</evidence>
<dbReference type="Pfam" id="PF15108">
    <property type="entry name" value="TMEM37"/>
    <property type="match status" value="1"/>
</dbReference>
<evidence type="ECO:0000313" key="11">
    <source>
        <dbReference type="Proteomes" id="UP000248483"/>
    </source>
</evidence>
<evidence type="ECO:0000256" key="3">
    <source>
        <dbReference type="ARBA" id="ARBA00008295"/>
    </source>
</evidence>
<protein>
    <submittedName>
        <fullName evidence="12">Uncharacterized protein LOC111171362</fullName>
    </submittedName>
</protein>
<dbReference type="Gene3D" id="1.20.140.150">
    <property type="match status" value="1"/>
</dbReference>
<organism evidence="11 12">
    <name type="scientific">Delphinapterus leucas</name>
    <name type="common">Beluga whale</name>
    <dbReference type="NCBI Taxonomy" id="9749"/>
    <lineage>
        <taxon>Eukaryota</taxon>
        <taxon>Metazoa</taxon>
        <taxon>Chordata</taxon>
        <taxon>Craniata</taxon>
        <taxon>Vertebrata</taxon>
        <taxon>Euteleostomi</taxon>
        <taxon>Mammalia</taxon>
        <taxon>Eutheria</taxon>
        <taxon>Laurasiatheria</taxon>
        <taxon>Artiodactyla</taxon>
        <taxon>Whippomorpha</taxon>
        <taxon>Cetacea</taxon>
        <taxon>Odontoceti</taxon>
        <taxon>Monodontidae</taxon>
        <taxon>Delphinapterus</taxon>
    </lineage>
</organism>
<accession>A0A7F8KBU4</accession>
<gene>
    <name evidence="12" type="primary">LOC111171362</name>
</gene>
<feature type="domain" description="GCM" evidence="10">
    <location>
        <begin position="1"/>
        <end position="23"/>
    </location>
</feature>
<evidence type="ECO:0000313" key="12">
    <source>
        <dbReference type="RefSeq" id="XP_030620271.1"/>
    </source>
</evidence>
<dbReference type="GO" id="GO:0003677">
    <property type="term" value="F:DNA binding"/>
    <property type="evidence" value="ECO:0007669"/>
    <property type="project" value="InterPro"/>
</dbReference>
<dbReference type="PANTHER" id="PTHR31767">
    <property type="entry name" value="VOLTAGE-DEPENDENT CALCIUM CHANNEL GAMMA-LIKE SUBUNIT"/>
    <property type="match status" value="1"/>
</dbReference>
<evidence type="ECO:0000256" key="7">
    <source>
        <dbReference type="ARBA" id="ARBA00022989"/>
    </source>
</evidence>
<dbReference type="PROSITE" id="PS01346">
    <property type="entry name" value="CLAUDIN"/>
    <property type="match status" value="1"/>
</dbReference>
<dbReference type="GO" id="GO:0006355">
    <property type="term" value="P:regulation of DNA-templated transcription"/>
    <property type="evidence" value="ECO:0007669"/>
    <property type="project" value="InterPro"/>
</dbReference>
<evidence type="ECO:0000256" key="1">
    <source>
        <dbReference type="ARBA" id="ARBA00004141"/>
    </source>
</evidence>
<evidence type="ECO:0000256" key="9">
    <source>
        <dbReference type="SAM" id="Phobius"/>
    </source>
</evidence>
<dbReference type="GO" id="GO:0005262">
    <property type="term" value="F:calcium channel activity"/>
    <property type="evidence" value="ECO:0007669"/>
    <property type="project" value="InterPro"/>
</dbReference>
<comment type="similarity">
    <text evidence="3">Belongs to the claudin family.</text>
</comment>
<dbReference type="GeneID" id="111171362"/>
<evidence type="ECO:0000259" key="10">
    <source>
        <dbReference type="PROSITE" id="PS50807"/>
    </source>
</evidence>
<sequence>MRGVHPHPHPPGVRLSAALRRASLADASRLLTSRLDGRDGHRARGWWVRGRARLPSYPPVHGPSTDHAAAQLPSGRGFQALDHWKFTEAQKLLAQRRPRRPFFEPSIRALIILCASLAVVLSSLSICDGHWLLVDDRLFGLWHFCTTSNQAELHCLRDLRQAHVPGLASGMAVARSVATLAVVVAIFGLELLMVSQVSEDAHSSLTATWPRRLQGPGPAVVWASHLPAHAALGAAQTQTGPALLPDSSWPEATGSHH</sequence>
<dbReference type="RefSeq" id="XP_030620271.1">
    <property type="nucleotide sequence ID" value="XM_030764411.1"/>
</dbReference>
<proteinExistence type="inferred from homology"/>
<keyword evidence="4" id="KW-0796">Tight junction</keyword>
<evidence type="ECO:0000256" key="8">
    <source>
        <dbReference type="ARBA" id="ARBA00023136"/>
    </source>
</evidence>
<name>A0A7F8KBU4_DELLE</name>
<comment type="subcellular location">
    <subcellularLocation>
        <location evidence="2">Cell junction</location>
        <location evidence="2">Tight junction</location>
    </subcellularLocation>
    <subcellularLocation>
        <location evidence="1">Membrane</location>
        <topology evidence="1">Multi-pass membrane protein</topology>
    </subcellularLocation>
</comment>
<feature type="transmembrane region" description="Helical" evidence="9">
    <location>
        <begin position="172"/>
        <end position="194"/>
    </location>
</feature>
<dbReference type="InterPro" id="IPR029372">
    <property type="entry name" value="Tmem37"/>
</dbReference>
<reference evidence="12" key="1">
    <citation type="submission" date="2025-08" db="UniProtKB">
        <authorList>
            <consortium name="RefSeq"/>
        </authorList>
    </citation>
    <scope>IDENTIFICATION</scope>
    <source>
        <tissue evidence="12">Blood</tissue>
    </source>
</reference>
<dbReference type="GO" id="GO:0016020">
    <property type="term" value="C:membrane"/>
    <property type="evidence" value="ECO:0007669"/>
    <property type="project" value="UniProtKB-SubCell"/>
</dbReference>
<dbReference type="InParanoid" id="A0A7F8KBU4"/>